<sequence length="264" mass="28242">MTTSHPGGARSSIQVIDRSMALLRRIADGGPSGQSLGSLAQDVGLPASTARTLLSALVTHGLVRQTEPGRRYLLGPSFFELNRAYVDQSDLASVAAPLLHELWLATDETVHLSVLKDAQRVDISVLVSQQLLNVNPTRSHDLPAPPFRTAAGKVLFAGLDPDERRALVSSAPWRSTVTEDVAALEKLAKRIEHDGFATNFEEEAPGVCGVAAPVRDHSDRVVAAVCVGYPAVRRTPEHDETLRAAVVACASHLSALLGGRTDRR</sequence>
<dbReference type="InterPro" id="IPR029016">
    <property type="entry name" value="GAF-like_dom_sf"/>
</dbReference>
<dbReference type="PROSITE" id="PS51078">
    <property type="entry name" value="ICLR_ED"/>
    <property type="match status" value="1"/>
</dbReference>
<dbReference type="Gene3D" id="3.30.450.40">
    <property type="match status" value="1"/>
</dbReference>
<feature type="domain" description="HTH iclR-type" evidence="4">
    <location>
        <begin position="13"/>
        <end position="76"/>
    </location>
</feature>
<dbReference type="PANTHER" id="PTHR30136">
    <property type="entry name" value="HELIX-TURN-HELIX TRANSCRIPTIONAL REGULATOR, ICLR FAMILY"/>
    <property type="match status" value="1"/>
</dbReference>
<dbReference type="InterPro" id="IPR036388">
    <property type="entry name" value="WH-like_DNA-bd_sf"/>
</dbReference>
<dbReference type="InterPro" id="IPR036390">
    <property type="entry name" value="WH_DNA-bd_sf"/>
</dbReference>
<dbReference type="Pfam" id="PF09339">
    <property type="entry name" value="HTH_IclR"/>
    <property type="match status" value="1"/>
</dbReference>
<dbReference type="InterPro" id="IPR014757">
    <property type="entry name" value="Tscrpt_reg_IclR_C"/>
</dbReference>
<dbReference type="EMBL" id="JBHTCQ010000002">
    <property type="protein sequence ID" value="MFC7405515.1"/>
    <property type="molecule type" value="Genomic_DNA"/>
</dbReference>
<dbReference type="InterPro" id="IPR050707">
    <property type="entry name" value="HTH_MetabolicPath_Reg"/>
</dbReference>
<feature type="domain" description="IclR-ED" evidence="5">
    <location>
        <begin position="77"/>
        <end position="259"/>
    </location>
</feature>
<gene>
    <name evidence="6" type="ORF">ACFQQL_10390</name>
</gene>
<dbReference type="SMART" id="SM00346">
    <property type="entry name" value="HTH_ICLR"/>
    <property type="match status" value="1"/>
</dbReference>
<proteinExistence type="predicted"/>
<evidence type="ECO:0000256" key="1">
    <source>
        <dbReference type="ARBA" id="ARBA00023015"/>
    </source>
</evidence>
<accession>A0ABW2Q7M8</accession>
<dbReference type="Pfam" id="PF01614">
    <property type="entry name" value="IclR_C"/>
    <property type="match status" value="1"/>
</dbReference>
<evidence type="ECO:0000256" key="3">
    <source>
        <dbReference type="ARBA" id="ARBA00023163"/>
    </source>
</evidence>
<dbReference type="InterPro" id="IPR005471">
    <property type="entry name" value="Tscrpt_reg_IclR_N"/>
</dbReference>
<evidence type="ECO:0000259" key="4">
    <source>
        <dbReference type="PROSITE" id="PS51077"/>
    </source>
</evidence>
<dbReference type="SUPFAM" id="SSF55781">
    <property type="entry name" value="GAF domain-like"/>
    <property type="match status" value="1"/>
</dbReference>
<evidence type="ECO:0000313" key="7">
    <source>
        <dbReference type="Proteomes" id="UP001596455"/>
    </source>
</evidence>
<keyword evidence="2" id="KW-0238">DNA-binding</keyword>
<protein>
    <submittedName>
        <fullName evidence="6">IclR family transcriptional regulator</fullName>
    </submittedName>
</protein>
<keyword evidence="3" id="KW-0804">Transcription</keyword>
<name>A0ABW2Q7M8_9MICO</name>
<evidence type="ECO:0000256" key="2">
    <source>
        <dbReference type="ARBA" id="ARBA00023125"/>
    </source>
</evidence>
<dbReference type="PROSITE" id="PS51077">
    <property type="entry name" value="HTH_ICLR"/>
    <property type="match status" value="1"/>
</dbReference>
<keyword evidence="7" id="KW-1185">Reference proteome</keyword>
<comment type="caution">
    <text evidence="6">The sequence shown here is derived from an EMBL/GenBank/DDBJ whole genome shotgun (WGS) entry which is preliminary data.</text>
</comment>
<dbReference type="Gene3D" id="1.10.10.10">
    <property type="entry name" value="Winged helix-like DNA-binding domain superfamily/Winged helix DNA-binding domain"/>
    <property type="match status" value="1"/>
</dbReference>
<dbReference type="PANTHER" id="PTHR30136:SF35">
    <property type="entry name" value="HTH-TYPE TRANSCRIPTIONAL REGULATOR RV1719"/>
    <property type="match status" value="1"/>
</dbReference>
<evidence type="ECO:0000259" key="5">
    <source>
        <dbReference type="PROSITE" id="PS51078"/>
    </source>
</evidence>
<organism evidence="6 7">
    <name type="scientific">Georgenia alba</name>
    <dbReference type="NCBI Taxonomy" id="2233858"/>
    <lineage>
        <taxon>Bacteria</taxon>
        <taxon>Bacillati</taxon>
        <taxon>Actinomycetota</taxon>
        <taxon>Actinomycetes</taxon>
        <taxon>Micrococcales</taxon>
        <taxon>Bogoriellaceae</taxon>
        <taxon>Georgenia</taxon>
    </lineage>
</organism>
<dbReference type="Proteomes" id="UP001596455">
    <property type="component" value="Unassembled WGS sequence"/>
</dbReference>
<dbReference type="SUPFAM" id="SSF46785">
    <property type="entry name" value="Winged helix' DNA-binding domain"/>
    <property type="match status" value="1"/>
</dbReference>
<dbReference type="RefSeq" id="WP_382394020.1">
    <property type="nucleotide sequence ID" value="NZ_JBHTCQ010000002.1"/>
</dbReference>
<reference evidence="7" key="1">
    <citation type="journal article" date="2019" name="Int. J. Syst. Evol. Microbiol.">
        <title>The Global Catalogue of Microorganisms (GCM) 10K type strain sequencing project: providing services to taxonomists for standard genome sequencing and annotation.</title>
        <authorList>
            <consortium name="The Broad Institute Genomics Platform"/>
            <consortium name="The Broad Institute Genome Sequencing Center for Infectious Disease"/>
            <person name="Wu L."/>
            <person name="Ma J."/>
        </authorList>
    </citation>
    <scope>NUCLEOTIDE SEQUENCE [LARGE SCALE GENOMIC DNA]</scope>
    <source>
        <strain evidence="7">JCM 1490</strain>
    </source>
</reference>
<keyword evidence="1" id="KW-0805">Transcription regulation</keyword>
<evidence type="ECO:0000313" key="6">
    <source>
        <dbReference type="EMBL" id="MFC7405515.1"/>
    </source>
</evidence>